<comment type="caution">
    <text evidence="2">The sequence shown here is derived from an EMBL/GenBank/DDBJ whole genome shotgun (WGS) entry which is preliminary data.</text>
</comment>
<gene>
    <name evidence="2" type="ORF">CYL18_02055</name>
</gene>
<sequence>MINLLIALILMILGGIGTFAHILFGYGEMNDSLVNIFRMSEILFWGSMVYLLIQSEKSQ</sequence>
<dbReference type="AlphaFoldDB" id="A0A2S7N3V4"/>
<feature type="transmembrane region" description="Helical" evidence="1">
    <location>
        <begin position="36"/>
        <end position="53"/>
    </location>
</feature>
<evidence type="ECO:0000313" key="2">
    <source>
        <dbReference type="EMBL" id="PQD96699.1"/>
    </source>
</evidence>
<accession>A0A2S7N3V4</accession>
<evidence type="ECO:0000256" key="1">
    <source>
        <dbReference type="SAM" id="Phobius"/>
    </source>
</evidence>
<proteinExistence type="predicted"/>
<keyword evidence="1" id="KW-1133">Transmembrane helix</keyword>
<organism evidence="2 3">
    <name type="scientific">Pradoshia eiseniae</name>
    <dbReference type="NCBI Taxonomy" id="2064768"/>
    <lineage>
        <taxon>Bacteria</taxon>
        <taxon>Bacillati</taxon>
        <taxon>Bacillota</taxon>
        <taxon>Bacilli</taxon>
        <taxon>Bacillales</taxon>
        <taxon>Bacillaceae</taxon>
        <taxon>Pradoshia</taxon>
    </lineage>
</organism>
<reference evidence="2 3" key="1">
    <citation type="submission" date="2017-12" db="EMBL/GenBank/DDBJ databases">
        <title>Taxonomic description and draft genome of Pradoshia cofamensis Gen. nov., sp. nov., a thermotolerant bacillale isolated from anterior gut of earthworm Eisenia fetida.</title>
        <authorList>
            <person name="Saha T."/>
            <person name="Chakraborty R."/>
        </authorList>
    </citation>
    <scope>NUCLEOTIDE SEQUENCE [LARGE SCALE GENOMIC DNA]</scope>
    <source>
        <strain evidence="2 3">EAG3</strain>
    </source>
</reference>
<keyword evidence="1" id="KW-0472">Membrane</keyword>
<dbReference type="EMBL" id="PKOZ01000001">
    <property type="protein sequence ID" value="PQD96699.1"/>
    <property type="molecule type" value="Genomic_DNA"/>
</dbReference>
<keyword evidence="3" id="KW-1185">Reference proteome</keyword>
<protein>
    <submittedName>
        <fullName evidence="2">Uncharacterized protein</fullName>
    </submittedName>
</protein>
<dbReference type="Proteomes" id="UP000239663">
    <property type="component" value="Unassembled WGS sequence"/>
</dbReference>
<name>A0A2S7N3V4_9BACI</name>
<keyword evidence="1" id="KW-0812">Transmembrane</keyword>
<evidence type="ECO:0000313" key="3">
    <source>
        <dbReference type="Proteomes" id="UP000239663"/>
    </source>
</evidence>